<sequence>MSQENPDPPGDPSTFPFMRLPKDVRLMVYERLPRRITKVVVRPWGDNDSELHLYLRGTDAAILRASRRIYEEAKPFVRRIAKEFILCKTPQIAYQVGSNSLIIPIGDLIMGEIDKSVDTLKENMETSWEMSQFEAYLATLKMSSKTINARWDKISYNLPLDLAKSLSRYNDHFHGRYNKESALWCNAAILKQARFIRAFIIQSPHQLLYRHIMCEKGMAIGTPPLTIDVLYDVTWSTDTYETLTRPGLRVEALLDLRPVSLLWKTQRGNRDVLRCLIGVKRTTLETRAQCLEPPQSFEIDDRCLRPLELQLQASFPTMAQIVIHGGMSRDTWRENWIPSHVINPRTQLKEEFKIHG</sequence>
<proteinExistence type="predicted"/>
<dbReference type="EMBL" id="ML986488">
    <property type="protein sequence ID" value="KAF2278235.1"/>
    <property type="molecule type" value="Genomic_DNA"/>
</dbReference>
<organism evidence="1 2">
    <name type="scientific">Westerdykella ornata</name>
    <dbReference type="NCBI Taxonomy" id="318751"/>
    <lineage>
        <taxon>Eukaryota</taxon>
        <taxon>Fungi</taxon>
        <taxon>Dikarya</taxon>
        <taxon>Ascomycota</taxon>
        <taxon>Pezizomycotina</taxon>
        <taxon>Dothideomycetes</taxon>
        <taxon>Pleosporomycetidae</taxon>
        <taxon>Pleosporales</taxon>
        <taxon>Sporormiaceae</taxon>
        <taxon>Westerdykella</taxon>
    </lineage>
</organism>
<protein>
    <recommendedName>
        <fullName evidence="3">F-box domain-containing protein</fullName>
    </recommendedName>
</protein>
<dbReference type="RefSeq" id="XP_033655774.1">
    <property type="nucleotide sequence ID" value="XM_033802159.1"/>
</dbReference>
<dbReference type="Proteomes" id="UP000800097">
    <property type="component" value="Unassembled WGS sequence"/>
</dbReference>
<dbReference type="GeneID" id="54555334"/>
<name>A0A6A6JPQ6_WESOR</name>
<dbReference type="AlphaFoldDB" id="A0A6A6JPQ6"/>
<accession>A0A6A6JPQ6</accession>
<dbReference type="OrthoDB" id="5314997at2759"/>
<evidence type="ECO:0000313" key="1">
    <source>
        <dbReference type="EMBL" id="KAF2278235.1"/>
    </source>
</evidence>
<reference evidence="1" key="1">
    <citation type="journal article" date="2020" name="Stud. Mycol.">
        <title>101 Dothideomycetes genomes: a test case for predicting lifestyles and emergence of pathogens.</title>
        <authorList>
            <person name="Haridas S."/>
            <person name="Albert R."/>
            <person name="Binder M."/>
            <person name="Bloem J."/>
            <person name="Labutti K."/>
            <person name="Salamov A."/>
            <person name="Andreopoulos B."/>
            <person name="Baker S."/>
            <person name="Barry K."/>
            <person name="Bills G."/>
            <person name="Bluhm B."/>
            <person name="Cannon C."/>
            <person name="Castanera R."/>
            <person name="Culley D."/>
            <person name="Daum C."/>
            <person name="Ezra D."/>
            <person name="Gonzalez J."/>
            <person name="Henrissat B."/>
            <person name="Kuo A."/>
            <person name="Liang C."/>
            <person name="Lipzen A."/>
            <person name="Lutzoni F."/>
            <person name="Magnuson J."/>
            <person name="Mondo S."/>
            <person name="Nolan M."/>
            <person name="Ohm R."/>
            <person name="Pangilinan J."/>
            <person name="Park H.-J."/>
            <person name="Ramirez L."/>
            <person name="Alfaro M."/>
            <person name="Sun H."/>
            <person name="Tritt A."/>
            <person name="Yoshinaga Y."/>
            <person name="Zwiers L.-H."/>
            <person name="Turgeon B."/>
            <person name="Goodwin S."/>
            <person name="Spatafora J."/>
            <person name="Crous P."/>
            <person name="Grigoriev I."/>
        </authorList>
    </citation>
    <scope>NUCLEOTIDE SEQUENCE</scope>
    <source>
        <strain evidence="1">CBS 379.55</strain>
    </source>
</reference>
<evidence type="ECO:0008006" key="3">
    <source>
        <dbReference type="Google" id="ProtNLM"/>
    </source>
</evidence>
<evidence type="ECO:0000313" key="2">
    <source>
        <dbReference type="Proteomes" id="UP000800097"/>
    </source>
</evidence>
<gene>
    <name evidence="1" type="ORF">EI97DRAFT_486286</name>
</gene>
<keyword evidence="2" id="KW-1185">Reference proteome</keyword>